<accession>A0A8S3JDI3</accession>
<reference evidence="3" key="1">
    <citation type="submission" date="2021-02" db="EMBL/GenBank/DDBJ databases">
        <authorList>
            <person name="Nowell W R."/>
        </authorList>
    </citation>
    <scope>NUCLEOTIDE SEQUENCE</scope>
</reference>
<dbReference type="GO" id="GO:0000828">
    <property type="term" value="F:inositol hexakisphosphate kinase activity"/>
    <property type="evidence" value="ECO:0007669"/>
    <property type="project" value="TreeGrafter"/>
</dbReference>
<comment type="caution">
    <text evidence="3">The sequence shown here is derived from an EMBL/GenBank/DDBJ whole genome shotgun (WGS) entry which is preliminary data.</text>
</comment>
<dbReference type="GO" id="GO:0033857">
    <property type="term" value="F:5-diphosphoinositol pentakisphosphate 1-kinase activity"/>
    <property type="evidence" value="ECO:0007669"/>
    <property type="project" value="TreeGrafter"/>
</dbReference>
<name>A0A8S3JDI3_9BILA</name>
<evidence type="ECO:0000313" key="4">
    <source>
        <dbReference type="Proteomes" id="UP000681720"/>
    </source>
</evidence>
<dbReference type="Proteomes" id="UP000681720">
    <property type="component" value="Unassembled WGS sequence"/>
</dbReference>
<evidence type="ECO:0000256" key="2">
    <source>
        <dbReference type="ARBA" id="ARBA00034629"/>
    </source>
</evidence>
<dbReference type="InterPro" id="IPR037446">
    <property type="entry name" value="His_Pase_VIP1"/>
</dbReference>
<dbReference type="EMBL" id="CAJOBJ010359239">
    <property type="protein sequence ID" value="CAF5216869.1"/>
    <property type="molecule type" value="Genomic_DNA"/>
</dbReference>
<comment type="catalytic activity">
    <reaction evidence="2">
        <text>1D-myo-inositol hexakisphosphate + ATP = 1-diphospho-1D-myo-inositol 2,3,4,5,6-pentakisphosphate + ADP</text>
        <dbReference type="Rhea" id="RHEA:37459"/>
        <dbReference type="ChEBI" id="CHEBI:30616"/>
        <dbReference type="ChEBI" id="CHEBI:58130"/>
        <dbReference type="ChEBI" id="CHEBI:74946"/>
        <dbReference type="ChEBI" id="CHEBI:456216"/>
        <dbReference type="EC" id="2.7.4.24"/>
    </reaction>
    <physiologicalReaction direction="left-to-right" evidence="2">
        <dbReference type="Rhea" id="RHEA:37460"/>
    </physiologicalReaction>
</comment>
<dbReference type="GO" id="GO:0032958">
    <property type="term" value="P:inositol phosphate biosynthetic process"/>
    <property type="evidence" value="ECO:0007669"/>
    <property type="project" value="TreeGrafter"/>
</dbReference>
<protein>
    <submittedName>
        <fullName evidence="3">Uncharacterized protein</fullName>
    </submittedName>
</protein>
<gene>
    <name evidence="3" type="ORF">GIL414_LOCUS82114</name>
</gene>
<dbReference type="PANTHER" id="PTHR12750">
    <property type="entry name" value="DIPHOSPHOINOSITOL PENTAKISPHOSPHATE KINASE"/>
    <property type="match status" value="1"/>
</dbReference>
<organism evidence="3 4">
    <name type="scientific">Rotaria magnacalcarata</name>
    <dbReference type="NCBI Taxonomy" id="392030"/>
    <lineage>
        <taxon>Eukaryota</taxon>
        <taxon>Metazoa</taxon>
        <taxon>Spiralia</taxon>
        <taxon>Gnathifera</taxon>
        <taxon>Rotifera</taxon>
        <taxon>Eurotatoria</taxon>
        <taxon>Bdelloidea</taxon>
        <taxon>Philodinida</taxon>
        <taxon>Philodinidae</taxon>
        <taxon>Rotaria</taxon>
    </lineage>
</organism>
<feature type="non-terminal residue" evidence="3">
    <location>
        <position position="1"/>
    </location>
</feature>
<proteinExistence type="predicted"/>
<dbReference type="GO" id="GO:0005829">
    <property type="term" value="C:cytosol"/>
    <property type="evidence" value="ECO:0007669"/>
    <property type="project" value="TreeGrafter"/>
</dbReference>
<comment type="catalytic activity">
    <reaction evidence="1">
        <text>5-diphospho-1D-myo-inositol 1,2,3,4,6-pentakisphosphate + ATP + H(+) = 1,5-bis(diphospho)-1D-myo-inositol 2,3,4,6-tetrakisphosphate + ADP</text>
        <dbReference type="Rhea" id="RHEA:10276"/>
        <dbReference type="ChEBI" id="CHEBI:15378"/>
        <dbReference type="ChEBI" id="CHEBI:30616"/>
        <dbReference type="ChEBI" id="CHEBI:58628"/>
        <dbReference type="ChEBI" id="CHEBI:77983"/>
        <dbReference type="ChEBI" id="CHEBI:456216"/>
        <dbReference type="EC" id="2.7.4.24"/>
    </reaction>
    <physiologicalReaction direction="left-to-right" evidence="1">
        <dbReference type="Rhea" id="RHEA:10277"/>
    </physiologicalReaction>
</comment>
<feature type="non-terminal residue" evidence="3">
    <location>
        <position position="82"/>
    </location>
</feature>
<dbReference type="AlphaFoldDB" id="A0A8S3JDI3"/>
<dbReference type="GO" id="GO:0006020">
    <property type="term" value="P:inositol metabolic process"/>
    <property type="evidence" value="ECO:0007669"/>
    <property type="project" value="TreeGrafter"/>
</dbReference>
<dbReference type="PANTHER" id="PTHR12750:SF9">
    <property type="entry name" value="INOSITOL HEXAKISPHOSPHATE AND DIPHOSPHOINOSITOL-PENTAKISPHOSPHATE KINASE"/>
    <property type="match status" value="1"/>
</dbReference>
<sequence>FFQLFEKYNGPKSGHLKLKHPGQLQEVLDIARTLLKELDDKGINRFPNSSETRGKLDQLKQVLELYGHFSGINRKIQLKYLP</sequence>
<evidence type="ECO:0000313" key="3">
    <source>
        <dbReference type="EMBL" id="CAF5216869.1"/>
    </source>
</evidence>
<evidence type="ECO:0000256" key="1">
    <source>
        <dbReference type="ARBA" id="ARBA00033696"/>
    </source>
</evidence>